<keyword evidence="2" id="KW-1185">Reference proteome</keyword>
<dbReference type="Pfam" id="PF00577">
    <property type="entry name" value="Usher"/>
    <property type="match status" value="1"/>
</dbReference>
<evidence type="ECO:0000313" key="1">
    <source>
        <dbReference type="EMBL" id="MDP4575958.1"/>
    </source>
</evidence>
<dbReference type="PANTHER" id="PTHR30451:SF5">
    <property type="entry name" value="SLR0019 PROTEIN"/>
    <property type="match status" value="1"/>
</dbReference>
<gene>
    <name evidence="1" type="ORF">Q9K02_12470</name>
</gene>
<sequence length="827" mass="88799">MTGGKSAGLIAGVSRLALITACLGLPYGARANEVVARQAKEPTAGQQSRSIDMSVPLVWNGRVLGDVLVQVEPDGTAAIESQSLTTQLSRLLNDAGVLRLREAIAGDPFVTSSELATAGFDINFDMSRLALVVQAIEATYRPIEPLRGRQESAEPELPTIEPANFSAYLNTSANLIYRDTGGLGPPEIFLSGAARYRNVVLEYDGGLAEGLNGRYRPYRRAVRAVYDQPESYRRWSAGDLRLTNTGRLQTPFIGGVALEKSRRVFDPFAPVVNLGGRQILLTSPSTVEVIVNGASYQTLDLQPGTYSLEDLPIQAGSNDVELVVRDATGREQVTRFDYFFEPIELEAGEDEYTFAAGVLATELDLQPRYSDDPVAIAHYRKALSDTLILGGGFQASQDVQVVSAETRFVPQVIPGSFDLQAAVSSGGGTGFAVRGGYRLIAGFGPEAIRFSASFDYNSDNFRTVSDLTDFRLESLSLNAIFSKSLSPRTSILGGANYLSRSGARDQSTVFADISHSTRHNLRFTAGVEYGTGSTFGRNFGVRASVSYFFGGRHRADASYQSRRKLARATLSRSLTNDVGSLGYSINAQSSDGSTSLDGVVDYISNRFEARASLATSGPNLGGVTDNRTARLQLGTSFAIADGVFGIGRPIQDSFLLARPHQTLRGTDVITGRSLTGGRYEAASGPLGAAVVSRLSSYNTQDVRYDIDSLEAGYDIGTGVARVDPPYRSGYEFVVGNDRFVSAVGFLQSGEEPAALMVGRITSVDDEGFEAQPFFTNSVGRFGVIGLAPGRTYVVRLNDTGQEFTIEVPMEVTGLLRLGTVRVPAKSD</sequence>
<organism evidence="1 2">
    <name type="scientific">Qipengyuania profundimaris</name>
    <dbReference type="NCBI Taxonomy" id="3067652"/>
    <lineage>
        <taxon>Bacteria</taxon>
        <taxon>Pseudomonadati</taxon>
        <taxon>Pseudomonadota</taxon>
        <taxon>Alphaproteobacteria</taxon>
        <taxon>Sphingomonadales</taxon>
        <taxon>Erythrobacteraceae</taxon>
        <taxon>Qipengyuania</taxon>
    </lineage>
</organism>
<dbReference type="InterPro" id="IPR000015">
    <property type="entry name" value="Fimb_usher"/>
</dbReference>
<comment type="caution">
    <text evidence="1">The sequence shown here is derived from an EMBL/GenBank/DDBJ whole genome shotgun (WGS) entry which is preliminary data.</text>
</comment>
<dbReference type="Proteomes" id="UP001240639">
    <property type="component" value="Unassembled WGS sequence"/>
</dbReference>
<dbReference type="Gene3D" id="2.60.40.3110">
    <property type="match status" value="1"/>
</dbReference>
<dbReference type="EMBL" id="JAVAIM010000001">
    <property type="protein sequence ID" value="MDP4575958.1"/>
    <property type="molecule type" value="Genomic_DNA"/>
</dbReference>
<dbReference type="PANTHER" id="PTHR30451">
    <property type="entry name" value="OUTER MEMBRANE USHER PROTEIN"/>
    <property type="match status" value="1"/>
</dbReference>
<protein>
    <submittedName>
        <fullName evidence="1">Fimbria/pilus outer membrane usher protein</fullName>
    </submittedName>
</protein>
<dbReference type="RefSeq" id="WP_305933188.1">
    <property type="nucleotide sequence ID" value="NZ_JAVAIM010000001.1"/>
</dbReference>
<proteinExistence type="predicted"/>
<evidence type="ECO:0000313" key="2">
    <source>
        <dbReference type="Proteomes" id="UP001240639"/>
    </source>
</evidence>
<reference evidence="1 2" key="1">
    <citation type="submission" date="2023-08" db="EMBL/GenBank/DDBJ databases">
        <title>genomic of G39.</title>
        <authorList>
            <person name="Wang Y."/>
        </authorList>
    </citation>
    <scope>NUCLEOTIDE SEQUENCE [LARGE SCALE GENOMIC DNA]</scope>
    <source>
        <strain evidence="1 2">G39</strain>
    </source>
</reference>
<accession>A0ABT9HTE3</accession>
<name>A0ABT9HTE3_9SPHN</name>